<dbReference type="Proteomes" id="UP000246104">
    <property type="component" value="Unassembled WGS sequence"/>
</dbReference>
<dbReference type="AlphaFoldDB" id="A0A317JNX6"/>
<dbReference type="InterPro" id="IPR013766">
    <property type="entry name" value="Thioredoxin_domain"/>
</dbReference>
<organism evidence="8 9">
    <name type="scientific">Candidatus Cerribacteria bacterium 'Amazon FNV 2010 28 9'</name>
    <dbReference type="NCBI Taxonomy" id="2081795"/>
    <lineage>
        <taxon>Bacteria</taxon>
        <taxon>Candidatus Cerribacteria</taxon>
    </lineage>
</organism>
<evidence type="ECO:0000256" key="5">
    <source>
        <dbReference type="ARBA" id="ARBA00023136"/>
    </source>
</evidence>
<evidence type="ECO:0000256" key="2">
    <source>
        <dbReference type="ARBA" id="ARBA00022475"/>
    </source>
</evidence>
<keyword evidence="3 6" id="KW-0812">Transmembrane</keyword>
<protein>
    <recommendedName>
        <fullName evidence="7">Thioredoxin domain-containing protein</fullName>
    </recommendedName>
</protein>
<comment type="subcellular location">
    <subcellularLocation>
        <location evidence="1">Cell membrane</location>
        <topology evidence="1">Multi-pass membrane protein</topology>
    </subcellularLocation>
</comment>
<dbReference type="GO" id="GO:0005886">
    <property type="term" value="C:plasma membrane"/>
    <property type="evidence" value="ECO:0007669"/>
    <property type="project" value="UniProtKB-SubCell"/>
</dbReference>
<accession>A0A317JNX6</accession>
<keyword evidence="2" id="KW-1003">Cell membrane</keyword>
<feature type="transmembrane region" description="Helical" evidence="6">
    <location>
        <begin position="198"/>
        <end position="218"/>
    </location>
</feature>
<dbReference type="InterPro" id="IPR041017">
    <property type="entry name" value="Thioredoxin_10"/>
</dbReference>
<proteinExistence type="predicted"/>
<evidence type="ECO:0000256" key="4">
    <source>
        <dbReference type="ARBA" id="ARBA00022989"/>
    </source>
</evidence>
<comment type="caution">
    <text evidence="8">The sequence shown here is derived from an EMBL/GenBank/DDBJ whole genome shotgun (WGS) entry which is preliminary data.</text>
</comment>
<dbReference type="Pfam" id="PF02683">
    <property type="entry name" value="DsbD_TM"/>
    <property type="match status" value="1"/>
</dbReference>
<dbReference type="InterPro" id="IPR013740">
    <property type="entry name" value="Redoxin"/>
</dbReference>
<feature type="transmembrane region" description="Helical" evidence="6">
    <location>
        <begin position="74"/>
        <end position="92"/>
    </location>
</feature>
<feature type="domain" description="Thioredoxin" evidence="7">
    <location>
        <begin position="263"/>
        <end position="408"/>
    </location>
</feature>
<evidence type="ECO:0000259" key="7">
    <source>
        <dbReference type="PROSITE" id="PS51352"/>
    </source>
</evidence>
<dbReference type="EMBL" id="PSRQ01000031">
    <property type="protein sequence ID" value="PWU23519.1"/>
    <property type="molecule type" value="Genomic_DNA"/>
</dbReference>
<dbReference type="Gene3D" id="3.40.30.10">
    <property type="entry name" value="Glutaredoxin"/>
    <property type="match status" value="1"/>
</dbReference>
<dbReference type="PANTHER" id="PTHR42852:SF13">
    <property type="entry name" value="PROTEIN DIPZ"/>
    <property type="match status" value="1"/>
</dbReference>
<dbReference type="InterPro" id="IPR003834">
    <property type="entry name" value="Cyt_c_assmbl_TM_dom"/>
</dbReference>
<evidence type="ECO:0000256" key="1">
    <source>
        <dbReference type="ARBA" id="ARBA00004651"/>
    </source>
</evidence>
<dbReference type="PROSITE" id="PS51352">
    <property type="entry name" value="THIOREDOXIN_2"/>
    <property type="match status" value="1"/>
</dbReference>
<feature type="transmembrane region" description="Helical" evidence="6">
    <location>
        <begin position="119"/>
        <end position="145"/>
    </location>
</feature>
<sequence length="573" mass="61780">MGILLIFAFISGFVTIAAPCIWPLLPVILSASATGGKQKPLGITIGISLSFGAATLLLSTLLAHLPIDANVLRYSAAVIIALLGVALLFPAISTQLEALVSRLSGQLPMGASTNTKNGFWAGLLAGCSLGLVWAPCAGPIFATIAALAATQKVTIQLVLVTVSYVIGIAIPLFLFATLGNTFFTKKRLSLPTESIQRVFGAVMIGMAILIATNEIVVLEAKLLDLFPNISSKLTSIENTVAVQQQLSVLKNQQPALIVGTGILNTSYKAPAIVGISHWLNSSPLTLAQLKGHVVLIDFWTYTCINCIRTLPHVTSWYAKYKDQGFVVIGVHTPEFEFEKDTGNVQNAIKQFGITYPVAQDNTYATWNAFENQYWPAEYLIDANGNVRRTEFGEGNYNQTEQAIQQLLKEAGKTVTFSLDTMPDTTPTLNISPETYFGANRATYFFPTGTLSAGTHSYTLSPDLDESMFSLGGTWNIQADKAVSGDRAQLLYDFVASKVYAVVRPPSNGLGALRVYLDGKLIDPSVAGSDVKDGVVTIDKDRLYNLVDLHGKTEEHQLMIVPTNGIQLFTITFG</sequence>
<dbReference type="SUPFAM" id="SSF52833">
    <property type="entry name" value="Thioredoxin-like"/>
    <property type="match status" value="1"/>
</dbReference>
<dbReference type="GO" id="GO:0016491">
    <property type="term" value="F:oxidoreductase activity"/>
    <property type="evidence" value="ECO:0007669"/>
    <property type="project" value="InterPro"/>
</dbReference>
<evidence type="ECO:0000256" key="6">
    <source>
        <dbReference type="SAM" id="Phobius"/>
    </source>
</evidence>
<feature type="transmembrane region" description="Helical" evidence="6">
    <location>
        <begin position="41"/>
        <end position="62"/>
    </location>
</feature>
<dbReference type="Gene3D" id="2.60.120.260">
    <property type="entry name" value="Galactose-binding domain-like"/>
    <property type="match status" value="1"/>
</dbReference>
<dbReference type="PANTHER" id="PTHR42852">
    <property type="entry name" value="THIOL:DISULFIDE INTERCHANGE PROTEIN DSBE"/>
    <property type="match status" value="1"/>
</dbReference>
<keyword evidence="4 6" id="KW-1133">Transmembrane helix</keyword>
<keyword evidence="5 6" id="KW-0472">Membrane</keyword>
<dbReference type="GO" id="GO:0017004">
    <property type="term" value="P:cytochrome complex assembly"/>
    <property type="evidence" value="ECO:0007669"/>
    <property type="project" value="InterPro"/>
</dbReference>
<dbReference type="CDD" id="cd03012">
    <property type="entry name" value="TlpA_like_DipZ_like"/>
    <property type="match status" value="1"/>
</dbReference>
<name>A0A317JNX6_9BACT</name>
<evidence type="ECO:0000256" key="3">
    <source>
        <dbReference type="ARBA" id="ARBA00022692"/>
    </source>
</evidence>
<evidence type="ECO:0000313" key="9">
    <source>
        <dbReference type="Proteomes" id="UP000246104"/>
    </source>
</evidence>
<dbReference type="Pfam" id="PF08534">
    <property type="entry name" value="Redoxin"/>
    <property type="match status" value="1"/>
</dbReference>
<feature type="transmembrane region" description="Helical" evidence="6">
    <location>
        <begin position="157"/>
        <end position="178"/>
    </location>
</feature>
<reference evidence="8 9" key="1">
    <citation type="submission" date="2018-02" db="EMBL/GenBank/DDBJ databases">
        <title>Genomic Reconstructions from Amazon Rainforest and Pasture Soil Reveal Novel Insights into the Physiology of Candidate Phyla in Tropical Sites.</title>
        <authorList>
            <person name="Kroeger M.E."/>
            <person name="Delmont T."/>
            <person name="Eren A.M."/>
            <person name="Guo J."/>
            <person name="Meyer K.M."/>
            <person name="Khan K."/>
            <person name="Rodrigues J.L.M."/>
            <person name="Bohannan B.J.M."/>
            <person name="Tringe S."/>
            <person name="Borges C.D."/>
            <person name="Tiedje J."/>
            <person name="Tsai S.M."/>
            <person name="Nusslein K."/>
        </authorList>
    </citation>
    <scope>NUCLEOTIDE SEQUENCE [LARGE SCALE GENOMIC DNA]</scope>
    <source>
        <strain evidence="8">Amazon FNV 2010 28 9</strain>
    </source>
</reference>
<evidence type="ECO:0000313" key="8">
    <source>
        <dbReference type="EMBL" id="PWU23519.1"/>
    </source>
</evidence>
<gene>
    <name evidence="8" type="ORF">C5B42_02610</name>
</gene>
<dbReference type="InterPro" id="IPR050553">
    <property type="entry name" value="Thioredoxin_ResA/DsbE_sf"/>
</dbReference>
<dbReference type="InterPro" id="IPR036249">
    <property type="entry name" value="Thioredoxin-like_sf"/>
</dbReference>
<dbReference type="Pfam" id="PF17991">
    <property type="entry name" value="Thioredoxin_10"/>
    <property type="match status" value="1"/>
</dbReference>